<keyword evidence="5" id="KW-0378">Hydrolase</keyword>
<dbReference type="GO" id="GO:0016787">
    <property type="term" value="F:hydrolase activity"/>
    <property type="evidence" value="ECO:0007669"/>
    <property type="project" value="UniProtKB-KW"/>
</dbReference>
<comment type="catalytic activity">
    <reaction evidence="1">
        <text>a beta-lactam + H2O = a substituted beta-amino acid</text>
        <dbReference type="Rhea" id="RHEA:20401"/>
        <dbReference type="ChEBI" id="CHEBI:15377"/>
        <dbReference type="ChEBI" id="CHEBI:35627"/>
        <dbReference type="ChEBI" id="CHEBI:140347"/>
        <dbReference type="EC" id="3.5.2.6"/>
    </reaction>
</comment>
<dbReference type="EMBL" id="JAJNDC010000003">
    <property type="protein sequence ID" value="MCW9713766.1"/>
    <property type="molecule type" value="Genomic_DNA"/>
</dbReference>
<dbReference type="PANTHER" id="PTHR35333">
    <property type="entry name" value="BETA-LACTAMASE"/>
    <property type="match status" value="1"/>
</dbReference>
<dbReference type="RefSeq" id="WP_265790684.1">
    <property type="nucleotide sequence ID" value="NZ_BAABRS010000003.1"/>
</dbReference>
<dbReference type="PANTHER" id="PTHR35333:SF3">
    <property type="entry name" value="BETA-LACTAMASE-TYPE TRANSPEPTIDASE FOLD CONTAINING PROTEIN"/>
    <property type="match status" value="1"/>
</dbReference>
<evidence type="ECO:0000259" key="4">
    <source>
        <dbReference type="Pfam" id="PF13354"/>
    </source>
</evidence>
<dbReference type="Gene3D" id="3.40.710.10">
    <property type="entry name" value="DD-peptidase/beta-lactamase superfamily"/>
    <property type="match status" value="1"/>
</dbReference>
<keyword evidence="6" id="KW-1185">Reference proteome</keyword>
<reference evidence="5 6" key="1">
    <citation type="submission" date="2021-11" db="EMBL/GenBank/DDBJ databases">
        <title>Aliifidinibius sp. nov., a new bacterium isolated from saline soil.</title>
        <authorList>
            <person name="Galisteo C."/>
            <person name="De La Haba R."/>
            <person name="Sanchez-Porro C."/>
            <person name="Ventosa A."/>
        </authorList>
    </citation>
    <scope>NUCLEOTIDE SEQUENCE [LARGE SCALE GENOMIC DNA]</scope>
    <source>
        <strain evidence="5 6">KACC 190600</strain>
    </source>
</reference>
<dbReference type="SUPFAM" id="SSF56601">
    <property type="entry name" value="beta-lactamase/transpeptidase-like"/>
    <property type="match status" value="1"/>
</dbReference>
<evidence type="ECO:0000313" key="5">
    <source>
        <dbReference type="EMBL" id="MCW9713766.1"/>
    </source>
</evidence>
<organism evidence="5 6">
    <name type="scientific">Fodinibius salicampi</name>
    <dbReference type="NCBI Taxonomy" id="1920655"/>
    <lineage>
        <taxon>Bacteria</taxon>
        <taxon>Pseudomonadati</taxon>
        <taxon>Balneolota</taxon>
        <taxon>Balneolia</taxon>
        <taxon>Balneolales</taxon>
        <taxon>Balneolaceae</taxon>
        <taxon>Fodinibius</taxon>
    </lineage>
</organism>
<evidence type="ECO:0000256" key="2">
    <source>
        <dbReference type="ARBA" id="ARBA00009009"/>
    </source>
</evidence>
<evidence type="ECO:0000313" key="6">
    <source>
        <dbReference type="Proteomes" id="UP001207337"/>
    </source>
</evidence>
<gene>
    <name evidence="5" type="ORF">LQ318_12715</name>
</gene>
<evidence type="ECO:0000256" key="1">
    <source>
        <dbReference type="ARBA" id="ARBA00001526"/>
    </source>
</evidence>
<dbReference type="InterPro" id="IPR000871">
    <property type="entry name" value="Beta-lactam_class-A"/>
</dbReference>
<dbReference type="InterPro" id="IPR045155">
    <property type="entry name" value="Beta-lactam_cat"/>
</dbReference>
<dbReference type="Pfam" id="PF13354">
    <property type="entry name" value="Beta-lactamase2"/>
    <property type="match status" value="1"/>
</dbReference>
<accession>A0ABT3Q110</accession>
<protein>
    <recommendedName>
        <fullName evidence="3">beta-lactamase</fullName>
        <ecNumber evidence="3">3.5.2.6</ecNumber>
    </recommendedName>
</protein>
<comment type="similarity">
    <text evidence="2">Belongs to the class-A beta-lactamase family.</text>
</comment>
<evidence type="ECO:0000256" key="3">
    <source>
        <dbReference type="ARBA" id="ARBA00012865"/>
    </source>
</evidence>
<comment type="caution">
    <text evidence="5">The sequence shown here is derived from an EMBL/GenBank/DDBJ whole genome shotgun (WGS) entry which is preliminary data.</text>
</comment>
<sequence>MAFIIGAATYPIDGYEKTGIERLLYLERIMSGEIKGELPPPGARKSIADIKLKLNGSRGDSLQEILSPDPELQKEVDAIFSTLDPSYSVGILDITEGRPIRYAQRKQNVGYQPGSVGKLAVLAGLFSELERLYPDSFTKRQELLREREVYGGRWVIPNQHNVPIYNPETGHYERRYVRQDDRFSLYEWTDHMISVSSNAAASVMWRECILMRAFGEEYPSLREEEAEEYFKTTPKKELAQIAVSIVNDPLRTIGITTNEWRLGRFFTREAANIVPPSGGSTGTTLGMMKFLVSMEKGEIVDPKSSLEMKRILYQTDRRIRYAASPALTNAAVYFKSGSLYKCQQEEGFKCGKYMGNVYNYMNSVAIVEHPDGRTYLAVLMSNVLRQNSSSDHYTLATRIDRLIK</sequence>
<proteinExistence type="inferred from homology"/>
<dbReference type="EC" id="3.5.2.6" evidence="3"/>
<feature type="domain" description="Beta-lactamase class A catalytic" evidence="4">
    <location>
        <begin position="109"/>
        <end position="380"/>
    </location>
</feature>
<dbReference type="InterPro" id="IPR012338">
    <property type="entry name" value="Beta-lactam/transpept-like"/>
</dbReference>
<name>A0ABT3Q110_9BACT</name>
<dbReference type="Proteomes" id="UP001207337">
    <property type="component" value="Unassembled WGS sequence"/>
</dbReference>